<evidence type="ECO:0000256" key="1">
    <source>
        <dbReference type="SAM" id="MobiDB-lite"/>
    </source>
</evidence>
<feature type="compositionally biased region" description="Basic residues" evidence="1">
    <location>
        <begin position="48"/>
        <end position="60"/>
    </location>
</feature>
<organism evidence="2 3">
    <name type="scientific">Apatococcus fuscideae</name>
    <dbReference type="NCBI Taxonomy" id="2026836"/>
    <lineage>
        <taxon>Eukaryota</taxon>
        <taxon>Viridiplantae</taxon>
        <taxon>Chlorophyta</taxon>
        <taxon>core chlorophytes</taxon>
        <taxon>Trebouxiophyceae</taxon>
        <taxon>Chlorellales</taxon>
        <taxon>Chlorellaceae</taxon>
        <taxon>Apatococcus</taxon>
    </lineage>
</organism>
<evidence type="ECO:0000313" key="2">
    <source>
        <dbReference type="EMBL" id="KAK9854791.1"/>
    </source>
</evidence>
<sequence length="323" mass="34693">MGFADQKNEDLVPYELERLANIERNQARLLALNLPAAAQALGSDPHGPKSRPPRQKHARGRVAPEELRKSGRARKQVDYTDPGFRISHAQSPKRSKRSHRREATSATWDGELLSTAARQAAMAAAEAANEGLQDCVVKHPAHPQHHRDTGIWDVGWLPKTNKEGVYTGGVGLSRNWRGFALDQALTPNDSIVMEAIKAGAAQYATTMRIHIFRGRDYVTTADKKNQKDHQAESSDAAMGGDSTGDEGEGSKDAGSADGPTSASGRPTGQQDAGSEHASPAAAPPTALPATEAAGPGRSWGSQHHERQDQRRPPWAQEAGDASH</sequence>
<feature type="compositionally biased region" description="Basic and acidic residues" evidence="1">
    <location>
        <begin position="222"/>
        <end position="232"/>
    </location>
</feature>
<evidence type="ECO:0008006" key="4">
    <source>
        <dbReference type="Google" id="ProtNLM"/>
    </source>
</evidence>
<keyword evidence="3" id="KW-1185">Reference proteome</keyword>
<comment type="caution">
    <text evidence="2">The sequence shown here is derived from an EMBL/GenBank/DDBJ whole genome shotgun (WGS) entry which is preliminary data.</text>
</comment>
<feature type="region of interest" description="Disordered" evidence="1">
    <location>
        <begin position="222"/>
        <end position="323"/>
    </location>
</feature>
<protein>
    <recommendedName>
        <fullName evidence="4">AP2/ERF domain-containing protein</fullName>
    </recommendedName>
</protein>
<gene>
    <name evidence="2" type="ORF">WJX84_005205</name>
</gene>
<dbReference type="AlphaFoldDB" id="A0AAW1SR84"/>
<dbReference type="EMBL" id="JALJOV010001087">
    <property type="protein sequence ID" value="KAK9854791.1"/>
    <property type="molecule type" value="Genomic_DNA"/>
</dbReference>
<reference evidence="2 3" key="1">
    <citation type="journal article" date="2024" name="Nat. Commun.">
        <title>Phylogenomics reveals the evolutionary origins of lichenization in chlorophyte algae.</title>
        <authorList>
            <person name="Puginier C."/>
            <person name="Libourel C."/>
            <person name="Otte J."/>
            <person name="Skaloud P."/>
            <person name="Haon M."/>
            <person name="Grisel S."/>
            <person name="Petersen M."/>
            <person name="Berrin J.G."/>
            <person name="Delaux P.M."/>
            <person name="Dal Grande F."/>
            <person name="Keller J."/>
        </authorList>
    </citation>
    <scope>NUCLEOTIDE SEQUENCE [LARGE SCALE GENOMIC DNA]</scope>
    <source>
        <strain evidence="2 3">SAG 2523</strain>
    </source>
</reference>
<feature type="compositionally biased region" description="Basic residues" evidence="1">
    <location>
        <begin position="91"/>
        <end position="100"/>
    </location>
</feature>
<feature type="compositionally biased region" description="Basic and acidic residues" evidence="1">
    <location>
        <begin position="302"/>
        <end position="311"/>
    </location>
</feature>
<evidence type="ECO:0000313" key="3">
    <source>
        <dbReference type="Proteomes" id="UP001485043"/>
    </source>
</evidence>
<feature type="compositionally biased region" description="Polar residues" evidence="1">
    <location>
        <begin position="258"/>
        <end position="271"/>
    </location>
</feature>
<feature type="region of interest" description="Disordered" evidence="1">
    <location>
        <begin position="39"/>
        <end position="110"/>
    </location>
</feature>
<proteinExistence type="predicted"/>
<accession>A0AAW1SR84</accession>
<dbReference type="Proteomes" id="UP001485043">
    <property type="component" value="Unassembled WGS sequence"/>
</dbReference>
<name>A0AAW1SR84_9CHLO</name>